<evidence type="ECO:0000256" key="6">
    <source>
        <dbReference type="SAM" id="Phobius"/>
    </source>
</evidence>
<dbReference type="CDD" id="cd06173">
    <property type="entry name" value="MFS_MefA_like"/>
    <property type="match status" value="1"/>
</dbReference>
<keyword evidence="3 6" id="KW-0812">Transmembrane</keyword>
<evidence type="ECO:0000256" key="4">
    <source>
        <dbReference type="ARBA" id="ARBA00022989"/>
    </source>
</evidence>
<dbReference type="InterPro" id="IPR011701">
    <property type="entry name" value="MFS"/>
</dbReference>
<feature type="transmembrane region" description="Helical" evidence="6">
    <location>
        <begin position="95"/>
        <end position="112"/>
    </location>
</feature>
<keyword evidence="2" id="KW-1003">Cell membrane</keyword>
<sequence length="465" mass="48835">MTTPQPAPAPDAGHWRTFLWLWGSQALSVLGGGLTGFALNIYLTQTRFPLDSQRAELAQALSLTALGWTLAALAGGPLAGALADRWNRRRMMLTCDLLSAVLLLALTAVIVLSTPPVWLLVVFTVLQGLVGTFHSSAFDTSYSALVPRDRLPRANGMMQTIWSLSGLLSPALAALLIGLPALARRGDPGGLTAWLAGWTDGVPLALLLDAGSFVIAAAVVWRLSLPNPPRADLNAARRPSLLADMTFGWTYILARRPLLNLLLTFAVVNLMTSALGVLHPLLVRFTLAGDLRAHGIGTETALATLWTAMSAGGLIGGLLVSTTGGLKRRRVLGVLGPMVLAGALHALSGVAGTLTLTALCIAGFGIMTPIMNAHSQSIWQSQVPTHMQGRVFSVRRLIAQFTSPLSTAAAGLLAATYSPGALLLWTGVVMLIVSAAQLLNPVLRRLDDPAEPAPAPGDARPAMTP</sequence>
<dbReference type="Proteomes" id="UP000259030">
    <property type="component" value="Chromosome"/>
</dbReference>
<name>A0A221SVG6_9DEIO</name>
<dbReference type="Gene3D" id="1.20.1250.20">
    <property type="entry name" value="MFS general substrate transporter like domains"/>
    <property type="match status" value="1"/>
</dbReference>
<feature type="transmembrane region" description="Helical" evidence="6">
    <location>
        <begin position="20"/>
        <end position="43"/>
    </location>
</feature>
<dbReference type="PROSITE" id="PS50850">
    <property type="entry name" value="MFS"/>
    <property type="match status" value="1"/>
</dbReference>
<evidence type="ECO:0000259" key="7">
    <source>
        <dbReference type="PROSITE" id="PS50850"/>
    </source>
</evidence>
<comment type="subcellular location">
    <subcellularLocation>
        <location evidence="1">Cell membrane</location>
        <topology evidence="1">Multi-pass membrane protein</topology>
    </subcellularLocation>
</comment>
<dbReference type="AlphaFoldDB" id="A0A221SVG6"/>
<evidence type="ECO:0000256" key="2">
    <source>
        <dbReference type="ARBA" id="ARBA00022475"/>
    </source>
</evidence>
<feature type="transmembrane region" description="Helical" evidence="6">
    <location>
        <begin position="63"/>
        <end position="83"/>
    </location>
</feature>
<dbReference type="InterPro" id="IPR036259">
    <property type="entry name" value="MFS_trans_sf"/>
</dbReference>
<evidence type="ECO:0000313" key="8">
    <source>
        <dbReference type="EMBL" id="ASN80637.1"/>
    </source>
</evidence>
<gene>
    <name evidence="8" type="ORF">DFI_06155</name>
</gene>
<feature type="domain" description="Major facilitator superfamily (MFS) profile" evidence="7">
    <location>
        <begin position="24"/>
        <end position="444"/>
    </location>
</feature>
<evidence type="ECO:0000256" key="1">
    <source>
        <dbReference type="ARBA" id="ARBA00004651"/>
    </source>
</evidence>
<feature type="transmembrane region" description="Helical" evidence="6">
    <location>
        <begin position="161"/>
        <end position="182"/>
    </location>
</feature>
<accession>A0A221SVG6</accession>
<feature type="transmembrane region" description="Helical" evidence="6">
    <location>
        <begin position="354"/>
        <end position="373"/>
    </location>
</feature>
<dbReference type="KEGG" id="dfc:DFI_06155"/>
<feature type="transmembrane region" description="Helical" evidence="6">
    <location>
        <begin position="301"/>
        <end position="319"/>
    </location>
</feature>
<dbReference type="GO" id="GO:0022857">
    <property type="term" value="F:transmembrane transporter activity"/>
    <property type="evidence" value="ECO:0007669"/>
    <property type="project" value="InterPro"/>
</dbReference>
<evidence type="ECO:0000313" key="9">
    <source>
        <dbReference type="Proteomes" id="UP000259030"/>
    </source>
</evidence>
<proteinExistence type="predicted"/>
<dbReference type="InterPro" id="IPR020846">
    <property type="entry name" value="MFS_dom"/>
</dbReference>
<feature type="transmembrane region" description="Helical" evidence="6">
    <location>
        <begin position="118"/>
        <end position="140"/>
    </location>
</feature>
<dbReference type="STRING" id="317577.GCA_000419625_02687"/>
<feature type="transmembrane region" description="Helical" evidence="6">
    <location>
        <begin position="258"/>
        <end position="281"/>
    </location>
</feature>
<feature type="transmembrane region" description="Helical" evidence="6">
    <location>
        <begin position="421"/>
        <end position="439"/>
    </location>
</feature>
<dbReference type="PANTHER" id="PTHR23513">
    <property type="entry name" value="INTEGRAL MEMBRANE EFFLUX PROTEIN-RELATED"/>
    <property type="match status" value="1"/>
</dbReference>
<dbReference type="PANTHER" id="PTHR23513:SF11">
    <property type="entry name" value="STAPHYLOFERRIN A TRANSPORTER"/>
    <property type="match status" value="1"/>
</dbReference>
<dbReference type="RefSeq" id="WP_043777628.1">
    <property type="nucleotide sequence ID" value="NZ_CP021081.1"/>
</dbReference>
<keyword evidence="9" id="KW-1185">Reference proteome</keyword>
<protein>
    <submittedName>
        <fullName evidence="8">MFS transporter</fullName>
    </submittedName>
</protein>
<dbReference type="EMBL" id="CP021081">
    <property type="protein sequence ID" value="ASN80637.1"/>
    <property type="molecule type" value="Genomic_DNA"/>
</dbReference>
<reference evidence="8 9" key="1">
    <citation type="submission" date="2017-05" db="EMBL/GenBank/DDBJ databases">
        <title>The complete genome sequence of Deinococcus ficus isolated from the rhizosphere of the Ficus religiosa L. in Taiwan.</title>
        <authorList>
            <person name="Wu K.-M."/>
            <person name="Liao T.-L."/>
            <person name="Liu Y.-M."/>
            <person name="Young C.-C."/>
            <person name="Tsai S.-F."/>
        </authorList>
    </citation>
    <scope>NUCLEOTIDE SEQUENCE [LARGE SCALE GENOMIC DNA]</scope>
    <source>
        <strain evidence="8 9">CC-FR2-10</strain>
    </source>
</reference>
<keyword evidence="4 6" id="KW-1133">Transmembrane helix</keyword>
<dbReference type="GO" id="GO:0005886">
    <property type="term" value="C:plasma membrane"/>
    <property type="evidence" value="ECO:0007669"/>
    <property type="project" value="UniProtKB-SubCell"/>
</dbReference>
<evidence type="ECO:0000256" key="3">
    <source>
        <dbReference type="ARBA" id="ARBA00022692"/>
    </source>
</evidence>
<organism evidence="8 9">
    <name type="scientific">Deinococcus ficus</name>
    <dbReference type="NCBI Taxonomy" id="317577"/>
    <lineage>
        <taxon>Bacteria</taxon>
        <taxon>Thermotogati</taxon>
        <taxon>Deinococcota</taxon>
        <taxon>Deinococci</taxon>
        <taxon>Deinococcales</taxon>
        <taxon>Deinococcaceae</taxon>
        <taxon>Deinococcus</taxon>
    </lineage>
</organism>
<dbReference type="SUPFAM" id="SSF103473">
    <property type="entry name" value="MFS general substrate transporter"/>
    <property type="match status" value="1"/>
</dbReference>
<evidence type="ECO:0000256" key="5">
    <source>
        <dbReference type="ARBA" id="ARBA00023136"/>
    </source>
</evidence>
<dbReference type="Pfam" id="PF07690">
    <property type="entry name" value="MFS_1"/>
    <property type="match status" value="1"/>
</dbReference>
<feature type="transmembrane region" description="Helical" evidence="6">
    <location>
        <begin position="202"/>
        <end position="221"/>
    </location>
</feature>
<keyword evidence="5 6" id="KW-0472">Membrane</keyword>